<keyword evidence="3" id="KW-1185">Reference proteome</keyword>
<gene>
    <name evidence="2" type="ORF">SS1G_12379</name>
</gene>
<evidence type="ECO:0000256" key="1">
    <source>
        <dbReference type="SAM" id="MobiDB-lite"/>
    </source>
</evidence>
<feature type="compositionally biased region" description="Polar residues" evidence="1">
    <location>
        <begin position="89"/>
        <end position="117"/>
    </location>
</feature>
<sequence length="160" mass="18485">MFQGFPSRIGVQKIDQYEDEIVRKIVFVEESWVFHEPPSDMINLKSITEYLDASDLHKITQLSTTQNVENKCNMGFMPDKVEKDRETKLASNQHTSQQELDSMNTEVDSNNNQNFFTDQEGYQGDGSFEYFAERGNSVSKNIWSTIQVVWKTVDGKQQAQ</sequence>
<dbReference type="HOGENOM" id="CLU_1653184_0_0_1"/>
<dbReference type="KEGG" id="ssl:SS1G_12379"/>
<reference evidence="3" key="1">
    <citation type="journal article" date="2011" name="PLoS Genet.">
        <title>Genomic analysis of the necrotrophic fungal pathogens Sclerotinia sclerotiorum and Botrytis cinerea.</title>
        <authorList>
            <person name="Amselem J."/>
            <person name="Cuomo C.A."/>
            <person name="van Kan J.A."/>
            <person name="Viaud M."/>
            <person name="Benito E.P."/>
            <person name="Couloux A."/>
            <person name="Coutinho P.M."/>
            <person name="de Vries R.P."/>
            <person name="Dyer P.S."/>
            <person name="Fillinger S."/>
            <person name="Fournier E."/>
            <person name="Gout L."/>
            <person name="Hahn M."/>
            <person name="Kohn L."/>
            <person name="Lapalu N."/>
            <person name="Plummer K.M."/>
            <person name="Pradier J.M."/>
            <person name="Quevillon E."/>
            <person name="Sharon A."/>
            <person name="Simon A."/>
            <person name="ten Have A."/>
            <person name="Tudzynski B."/>
            <person name="Tudzynski P."/>
            <person name="Wincker P."/>
            <person name="Andrew M."/>
            <person name="Anthouard V."/>
            <person name="Beever R.E."/>
            <person name="Beffa R."/>
            <person name="Benoit I."/>
            <person name="Bouzid O."/>
            <person name="Brault B."/>
            <person name="Chen Z."/>
            <person name="Choquer M."/>
            <person name="Collemare J."/>
            <person name="Cotton P."/>
            <person name="Danchin E.G."/>
            <person name="Da Silva C."/>
            <person name="Gautier A."/>
            <person name="Giraud C."/>
            <person name="Giraud T."/>
            <person name="Gonzalez C."/>
            <person name="Grossetete S."/>
            <person name="Guldener U."/>
            <person name="Henrissat B."/>
            <person name="Howlett B.J."/>
            <person name="Kodira C."/>
            <person name="Kretschmer M."/>
            <person name="Lappartient A."/>
            <person name="Leroch M."/>
            <person name="Levis C."/>
            <person name="Mauceli E."/>
            <person name="Neuveglise C."/>
            <person name="Oeser B."/>
            <person name="Pearson M."/>
            <person name="Poulain J."/>
            <person name="Poussereau N."/>
            <person name="Quesneville H."/>
            <person name="Rascle C."/>
            <person name="Schumacher J."/>
            <person name="Segurens B."/>
            <person name="Sexton A."/>
            <person name="Silva E."/>
            <person name="Sirven C."/>
            <person name="Soanes D.M."/>
            <person name="Talbot N.J."/>
            <person name="Templeton M."/>
            <person name="Yandava C."/>
            <person name="Yarden O."/>
            <person name="Zeng Q."/>
            <person name="Rollins J.A."/>
            <person name="Lebrun M.H."/>
            <person name="Dickman M."/>
        </authorList>
    </citation>
    <scope>NUCLEOTIDE SEQUENCE [LARGE SCALE GENOMIC DNA]</scope>
    <source>
        <strain evidence="3">ATCC 18683 / 1980 / Ss-1</strain>
    </source>
</reference>
<feature type="region of interest" description="Disordered" evidence="1">
    <location>
        <begin position="85"/>
        <end position="121"/>
    </location>
</feature>
<dbReference type="GeneID" id="5482537"/>
<protein>
    <submittedName>
        <fullName evidence="2">Uncharacterized protein</fullName>
    </submittedName>
</protein>
<dbReference type="EMBL" id="CH476641">
    <property type="protein sequence ID" value="EDN97528.1"/>
    <property type="molecule type" value="Genomic_DNA"/>
</dbReference>
<dbReference type="InParanoid" id="A7F457"/>
<proteinExistence type="predicted"/>
<evidence type="ECO:0000313" key="2">
    <source>
        <dbReference type="EMBL" id="EDN97528.1"/>
    </source>
</evidence>
<organism evidence="2 3">
    <name type="scientific">Sclerotinia sclerotiorum (strain ATCC 18683 / 1980 / Ss-1)</name>
    <name type="common">White mold</name>
    <name type="synonym">Whetzelinia sclerotiorum</name>
    <dbReference type="NCBI Taxonomy" id="665079"/>
    <lineage>
        <taxon>Eukaryota</taxon>
        <taxon>Fungi</taxon>
        <taxon>Dikarya</taxon>
        <taxon>Ascomycota</taxon>
        <taxon>Pezizomycotina</taxon>
        <taxon>Leotiomycetes</taxon>
        <taxon>Helotiales</taxon>
        <taxon>Sclerotiniaceae</taxon>
        <taxon>Sclerotinia</taxon>
    </lineage>
</organism>
<accession>A7F457</accession>
<evidence type="ECO:0000313" key="3">
    <source>
        <dbReference type="Proteomes" id="UP000001312"/>
    </source>
</evidence>
<name>A7F457_SCLS1</name>
<dbReference type="AlphaFoldDB" id="A7F457"/>
<dbReference type="Proteomes" id="UP000001312">
    <property type="component" value="Unassembled WGS sequence"/>
</dbReference>
<dbReference type="RefSeq" id="XP_001586395.1">
    <property type="nucleotide sequence ID" value="XM_001586345.1"/>
</dbReference>